<dbReference type="AlphaFoldDB" id="A0A7E4W977"/>
<evidence type="ECO:0000313" key="12">
    <source>
        <dbReference type="Proteomes" id="UP000492821"/>
    </source>
</evidence>
<dbReference type="GO" id="GO:0034626">
    <property type="term" value="P:fatty acid elongation, polyunsaturated fatty acid"/>
    <property type="evidence" value="ECO:0007669"/>
    <property type="project" value="TreeGrafter"/>
</dbReference>
<evidence type="ECO:0000313" key="13">
    <source>
        <dbReference type="WBParaSite" id="Pan_g8874.t1"/>
    </source>
</evidence>
<comment type="similarity">
    <text evidence="11">Belongs to the ELO family.</text>
</comment>
<comment type="pathway">
    <text evidence="2">Lipid metabolism; fatty acid biosynthesis.</text>
</comment>
<keyword evidence="10 11" id="KW-0275">Fatty acid biosynthesis</keyword>
<evidence type="ECO:0000256" key="3">
    <source>
        <dbReference type="ARBA" id="ARBA00022516"/>
    </source>
</evidence>
<evidence type="ECO:0000256" key="11">
    <source>
        <dbReference type="RuleBase" id="RU361115"/>
    </source>
</evidence>
<sequence length="287" mass="33505">MLGLDTFEIYRGNSTKTQHSLYEYEYSLPFEKIQDTLGWTLYFQENWHHSVTISIVYYVLIRAIQKVMQNRQPFQLQTPLFLWNGALAIFSIVGLVRFSEDFLVNLYHNGLTYSLCHSCNPESVAAFWSLAFAISKIVELGDTLFIVLRKKPLIFLHYYHHAAVLVYTVHSGAEHTAPGQAFITMNYLAHSFMYTYYAMAALGKKFPRWVSMFVTTVQTTQMFLGVAVTCYVYYLKQYTKYKCQQSMGNLYLAFTIYITFAILFVRFFIDAYIKKNKLKEAEKAKKQ</sequence>
<accession>A0A7E4W977</accession>
<keyword evidence="9 11" id="KW-0472">Membrane</keyword>
<feature type="transmembrane region" description="Helical" evidence="11">
    <location>
        <begin position="47"/>
        <end position="64"/>
    </location>
</feature>
<name>A0A7E4W977_PANRE</name>
<feature type="transmembrane region" description="Helical" evidence="11">
    <location>
        <begin position="209"/>
        <end position="234"/>
    </location>
</feature>
<feature type="transmembrane region" description="Helical" evidence="11">
    <location>
        <begin position="179"/>
        <end position="197"/>
    </location>
</feature>
<keyword evidence="6 11" id="KW-0276">Fatty acid metabolism</keyword>
<evidence type="ECO:0000256" key="1">
    <source>
        <dbReference type="ARBA" id="ARBA00004141"/>
    </source>
</evidence>
<dbReference type="GO" id="GO:0009922">
    <property type="term" value="F:fatty acid elongase activity"/>
    <property type="evidence" value="ECO:0007669"/>
    <property type="project" value="UniProtKB-EC"/>
</dbReference>
<dbReference type="GO" id="GO:0034625">
    <property type="term" value="P:fatty acid elongation, monounsaturated fatty acid"/>
    <property type="evidence" value="ECO:0007669"/>
    <property type="project" value="TreeGrafter"/>
</dbReference>
<dbReference type="Pfam" id="PF01151">
    <property type="entry name" value="ELO"/>
    <property type="match status" value="1"/>
</dbReference>
<keyword evidence="3 11" id="KW-0444">Lipid biosynthesis</keyword>
<dbReference type="GO" id="GO:0030148">
    <property type="term" value="P:sphingolipid biosynthetic process"/>
    <property type="evidence" value="ECO:0007669"/>
    <property type="project" value="TreeGrafter"/>
</dbReference>
<reference evidence="13" key="2">
    <citation type="submission" date="2020-10" db="UniProtKB">
        <authorList>
            <consortium name="WormBaseParasite"/>
        </authorList>
    </citation>
    <scope>IDENTIFICATION</scope>
</reference>
<organism evidence="12 13">
    <name type="scientific">Panagrellus redivivus</name>
    <name type="common">Microworm</name>
    <dbReference type="NCBI Taxonomy" id="6233"/>
    <lineage>
        <taxon>Eukaryota</taxon>
        <taxon>Metazoa</taxon>
        <taxon>Ecdysozoa</taxon>
        <taxon>Nematoda</taxon>
        <taxon>Chromadorea</taxon>
        <taxon>Rhabditida</taxon>
        <taxon>Tylenchina</taxon>
        <taxon>Panagrolaimomorpha</taxon>
        <taxon>Panagrolaimoidea</taxon>
        <taxon>Panagrolaimidae</taxon>
        <taxon>Panagrellus</taxon>
    </lineage>
</organism>
<evidence type="ECO:0000256" key="6">
    <source>
        <dbReference type="ARBA" id="ARBA00022832"/>
    </source>
</evidence>
<feature type="transmembrane region" description="Helical" evidence="11">
    <location>
        <begin position="76"/>
        <end position="98"/>
    </location>
</feature>
<feature type="transmembrane region" description="Helical" evidence="11">
    <location>
        <begin position="250"/>
        <end position="269"/>
    </location>
</feature>
<dbReference type="InterPro" id="IPR030457">
    <property type="entry name" value="ELO_CS"/>
</dbReference>
<dbReference type="EC" id="2.3.1.199" evidence="11"/>
<dbReference type="UniPathway" id="UPA00094"/>
<proteinExistence type="inferred from homology"/>
<keyword evidence="4 11" id="KW-0808">Transferase</keyword>
<evidence type="ECO:0000256" key="8">
    <source>
        <dbReference type="ARBA" id="ARBA00023098"/>
    </source>
</evidence>
<comment type="catalytic activity">
    <reaction evidence="11">
        <text>a very-long-chain acyl-CoA + malonyl-CoA + H(+) = a very-long-chain 3-oxoacyl-CoA + CO2 + CoA</text>
        <dbReference type="Rhea" id="RHEA:32727"/>
        <dbReference type="ChEBI" id="CHEBI:15378"/>
        <dbReference type="ChEBI" id="CHEBI:16526"/>
        <dbReference type="ChEBI" id="CHEBI:57287"/>
        <dbReference type="ChEBI" id="CHEBI:57384"/>
        <dbReference type="ChEBI" id="CHEBI:90725"/>
        <dbReference type="ChEBI" id="CHEBI:90736"/>
        <dbReference type="EC" id="2.3.1.199"/>
    </reaction>
</comment>
<dbReference type="Proteomes" id="UP000492821">
    <property type="component" value="Unassembled WGS sequence"/>
</dbReference>
<dbReference type="GO" id="GO:0005789">
    <property type="term" value="C:endoplasmic reticulum membrane"/>
    <property type="evidence" value="ECO:0007669"/>
    <property type="project" value="TreeGrafter"/>
</dbReference>
<reference evidence="12" key="1">
    <citation type="journal article" date="2013" name="Genetics">
        <title>The draft genome and transcriptome of Panagrellus redivivus are shaped by the harsh demands of a free-living lifestyle.</title>
        <authorList>
            <person name="Srinivasan J."/>
            <person name="Dillman A.R."/>
            <person name="Macchietto M.G."/>
            <person name="Heikkinen L."/>
            <person name="Lakso M."/>
            <person name="Fracchia K.M."/>
            <person name="Antoshechkin I."/>
            <person name="Mortazavi A."/>
            <person name="Wong G."/>
            <person name="Sternberg P.W."/>
        </authorList>
    </citation>
    <scope>NUCLEOTIDE SEQUENCE [LARGE SCALE GENOMIC DNA]</scope>
    <source>
        <strain evidence="12">MT8872</strain>
    </source>
</reference>
<protein>
    <recommendedName>
        <fullName evidence="11">Elongation of very long chain fatty acids protein</fullName>
        <ecNumber evidence="11">2.3.1.199</ecNumber>
    </recommendedName>
    <alternativeName>
        <fullName evidence="11">Very-long-chain 3-oxoacyl-CoA synthase</fullName>
    </alternativeName>
</protein>
<evidence type="ECO:0000256" key="7">
    <source>
        <dbReference type="ARBA" id="ARBA00022989"/>
    </source>
</evidence>
<keyword evidence="8 11" id="KW-0443">Lipid metabolism</keyword>
<dbReference type="WBParaSite" id="Pan_g8874.t1">
    <property type="protein sequence ID" value="Pan_g8874.t1"/>
    <property type="gene ID" value="Pan_g8874"/>
</dbReference>
<evidence type="ECO:0000256" key="2">
    <source>
        <dbReference type="ARBA" id="ARBA00005194"/>
    </source>
</evidence>
<comment type="subcellular location">
    <subcellularLocation>
        <location evidence="1">Membrane</location>
        <topology evidence="1">Multi-pass membrane protein</topology>
    </subcellularLocation>
</comment>
<evidence type="ECO:0000256" key="5">
    <source>
        <dbReference type="ARBA" id="ARBA00022692"/>
    </source>
</evidence>
<dbReference type="InterPro" id="IPR002076">
    <property type="entry name" value="ELO_fam"/>
</dbReference>
<evidence type="ECO:0000256" key="9">
    <source>
        <dbReference type="ARBA" id="ARBA00023136"/>
    </source>
</evidence>
<dbReference type="PANTHER" id="PTHR11157:SF156">
    <property type="entry name" value="FATTY ACID ELONGATION PROTEIN 4-RELATED"/>
    <property type="match status" value="1"/>
</dbReference>
<evidence type="ECO:0000256" key="10">
    <source>
        <dbReference type="ARBA" id="ARBA00023160"/>
    </source>
</evidence>
<dbReference type="PROSITE" id="PS01188">
    <property type="entry name" value="ELO"/>
    <property type="match status" value="1"/>
</dbReference>
<dbReference type="GO" id="GO:0019367">
    <property type="term" value="P:fatty acid elongation, saturated fatty acid"/>
    <property type="evidence" value="ECO:0007669"/>
    <property type="project" value="TreeGrafter"/>
</dbReference>
<dbReference type="PANTHER" id="PTHR11157">
    <property type="entry name" value="FATTY ACID ACYL TRANSFERASE-RELATED"/>
    <property type="match status" value="1"/>
</dbReference>
<keyword evidence="5 11" id="KW-0812">Transmembrane</keyword>
<evidence type="ECO:0000256" key="4">
    <source>
        <dbReference type="ARBA" id="ARBA00022679"/>
    </source>
</evidence>
<keyword evidence="7 11" id="KW-1133">Transmembrane helix</keyword>
<keyword evidence="12" id="KW-1185">Reference proteome</keyword>
<feature type="transmembrane region" description="Helical" evidence="11">
    <location>
        <begin position="125"/>
        <end position="148"/>
    </location>
</feature>
<dbReference type="GO" id="GO:0042761">
    <property type="term" value="P:very long-chain fatty acid biosynthetic process"/>
    <property type="evidence" value="ECO:0007669"/>
    <property type="project" value="TreeGrafter"/>
</dbReference>